<dbReference type="InterPro" id="IPR017932">
    <property type="entry name" value="GATase_2_dom"/>
</dbReference>
<dbReference type="GO" id="GO:0005975">
    <property type="term" value="P:carbohydrate metabolic process"/>
    <property type="evidence" value="ECO:0007669"/>
    <property type="project" value="UniProtKB-UniRule"/>
</dbReference>
<dbReference type="GO" id="GO:0097367">
    <property type="term" value="F:carbohydrate derivative binding"/>
    <property type="evidence" value="ECO:0007669"/>
    <property type="project" value="InterPro"/>
</dbReference>
<comment type="function">
    <text evidence="10">Catalyzes the first step in hexosamine metabolism, converting fructose-6P into glucosamine-6P using glutamine as a nitrogen source.</text>
</comment>
<evidence type="ECO:0000313" key="14">
    <source>
        <dbReference type="Proteomes" id="UP000184066"/>
    </source>
</evidence>
<dbReference type="GO" id="GO:0005829">
    <property type="term" value="C:cytosol"/>
    <property type="evidence" value="ECO:0007669"/>
    <property type="project" value="TreeGrafter"/>
</dbReference>
<dbReference type="NCBIfam" id="NF001484">
    <property type="entry name" value="PRK00331.1"/>
    <property type="match status" value="1"/>
</dbReference>
<comment type="subcellular location">
    <subcellularLocation>
        <location evidence="2 10">Cytoplasm</location>
    </subcellularLocation>
</comment>
<dbReference type="Pfam" id="PF13522">
    <property type="entry name" value="GATase_6"/>
    <property type="match status" value="1"/>
</dbReference>
<dbReference type="PROSITE" id="PS51278">
    <property type="entry name" value="GATASE_TYPE_2"/>
    <property type="match status" value="1"/>
</dbReference>
<dbReference type="GO" id="GO:0006487">
    <property type="term" value="P:protein N-linked glycosylation"/>
    <property type="evidence" value="ECO:0007669"/>
    <property type="project" value="TreeGrafter"/>
</dbReference>
<evidence type="ECO:0000256" key="4">
    <source>
        <dbReference type="ARBA" id="ARBA00016090"/>
    </source>
</evidence>
<dbReference type="CDD" id="cd05009">
    <property type="entry name" value="SIS_GlmS_GlmD_2"/>
    <property type="match status" value="1"/>
</dbReference>
<dbReference type="OrthoDB" id="9761808at2"/>
<dbReference type="NCBIfam" id="TIGR01135">
    <property type="entry name" value="glmS"/>
    <property type="match status" value="1"/>
</dbReference>
<gene>
    <name evidence="10" type="primary">glmS</name>
    <name evidence="13" type="ORF">SAMN05216200_102280</name>
</gene>
<dbReference type="GO" id="GO:0046349">
    <property type="term" value="P:amino sugar biosynthetic process"/>
    <property type="evidence" value="ECO:0007669"/>
    <property type="project" value="UniProtKB-ARBA"/>
</dbReference>
<dbReference type="AlphaFoldDB" id="A0A1M7SDX7"/>
<comment type="subunit">
    <text evidence="10">Homodimer.</text>
</comment>
<evidence type="ECO:0000256" key="9">
    <source>
        <dbReference type="ARBA" id="ARBA00022962"/>
    </source>
</evidence>
<dbReference type="EMBL" id="FRDL01000002">
    <property type="protein sequence ID" value="SHN56666.1"/>
    <property type="molecule type" value="Genomic_DNA"/>
</dbReference>
<accession>A0A1M7SDX7</accession>
<comment type="catalytic activity">
    <reaction evidence="1 10">
        <text>D-fructose 6-phosphate + L-glutamine = D-glucosamine 6-phosphate + L-glutamate</text>
        <dbReference type="Rhea" id="RHEA:13237"/>
        <dbReference type="ChEBI" id="CHEBI:29985"/>
        <dbReference type="ChEBI" id="CHEBI:58359"/>
        <dbReference type="ChEBI" id="CHEBI:58725"/>
        <dbReference type="ChEBI" id="CHEBI:61527"/>
        <dbReference type="EC" id="2.6.1.16"/>
    </reaction>
</comment>
<dbReference type="InterPro" id="IPR001347">
    <property type="entry name" value="SIS_dom"/>
</dbReference>
<keyword evidence="6 10" id="KW-0032">Aminotransferase</keyword>
<feature type="domain" description="SIS" evidence="12">
    <location>
        <begin position="455"/>
        <end position="597"/>
    </location>
</feature>
<evidence type="ECO:0000259" key="11">
    <source>
        <dbReference type="PROSITE" id="PS51278"/>
    </source>
</evidence>
<dbReference type="GO" id="GO:0006002">
    <property type="term" value="P:fructose 6-phosphate metabolic process"/>
    <property type="evidence" value="ECO:0007669"/>
    <property type="project" value="TreeGrafter"/>
</dbReference>
<dbReference type="RefSeq" id="WP_072746348.1">
    <property type="nucleotide sequence ID" value="NZ_FOHL01000003.1"/>
</dbReference>
<dbReference type="EC" id="2.6.1.16" evidence="3 10"/>
<feature type="domain" description="SIS" evidence="12">
    <location>
        <begin position="283"/>
        <end position="422"/>
    </location>
</feature>
<dbReference type="HAMAP" id="MF_00164">
    <property type="entry name" value="GlmS"/>
    <property type="match status" value="1"/>
</dbReference>
<keyword evidence="7 10" id="KW-0808">Transferase</keyword>
<dbReference type="SUPFAM" id="SSF56235">
    <property type="entry name" value="N-terminal nucleophile aminohydrolases (Ntn hydrolases)"/>
    <property type="match status" value="1"/>
</dbReference>
<dbReference type="Gene3D" id="3.60.20.10">
    <property type="entry name" value="Glutamine Phosphoribosylpyrophosphate, subunit 1, domain 1"/>
    <property type="match status" value="1"/>
</dbReference>
<dbReference type="GO" id="GO:0004360">
    <property type="term" value="F:glutamine-fructose-6-phosphate transaminase (isomerizing) activity"/>
    <property type="evidence" value="ECO:0007669"/>
    <property type="project" value="UniProtKB-UniRule"/>
</dbReference>
<dbReference type="InterPro" id="IPR035466">
    <property type="entry name" value="GlmS/AgaS_SIS"/>
</dbReference>
<dbReference type="STRING" id="1189325.SAMN04488119_103228"/>
<evidence type="ECO:0000256" key="10">
    <source>
        <dbReference type="HAMAP-Rule" id="MF_00164"/>
    </source>
</evidence>
<sequence>MCGIVGMLGRREAAPILLDALRRLEYRGYDSAGVATVHDGRIERRRATGKLSALAELLERAPLPGATGIGHTRWATHGAATEANAHPHATERVAVVHNGIIENFRALRARLEAEGRRFESQTDTETIVHLLESALDAGMAPEKAAAHALRQLEGAFALCILFAQDPDLMVAARRGSPLALGHGEGEMFVGSDALALAPLTDRITYLDEGDMAVLRREGAQIFDASGAPVERPMRVVAASSVLAEKGEHKHFMAKEIFEQPTVSAYALGHYLNAERTAVRGEAADIPFDEADRAVLVACGTAHYACHVAKYWFERLARLPVEIDVASEFRYREPPLSRRDVAVFVSQSGETADTLAALRHARPQVRMAAAVVNVPESSIAREADLAMPILAGPEIGVASTKAFTNQLITLAAMAIAAGRRRGALDAEAEARLVGALSELPRLMAEALRRAPEIEAAAARIAQARDVLYLGRGPMYPLALEGALKLKEISYIHAEGYASGELKHGPIALVDPQTPTVVMAPRDALFDKTVSNMQEVMARGGRIVLITDAAGAEAAGEGAERVIRMPDCDPFVAPILYALPAQLLAYHAAALLGKDVDQPRNLAKSVTVE</sequence>
<evidence type="ECO:0000256" key="2">
    <source>
        <dbReference type="ARBA" id="ARBA00004496"/>
    </source>
</evidence>
<dbReference type="InterPro" id="IPR029055">
    <property type="entry name" value="Ntn_hydrolases_N"/>
</dbReference>
<dbReference type="GO" id="GO:0006047">
    <property type="term" value="P:UDP-N-acetylglucosamine metabolic process"/>
    <property type="evidence" value="ECO:0007669"/>
    <property type="project" value="TreeGrafter"/>
</dbReference>
<organism evidence="13 14">
    <name type="scientific">Oceanicella actignis</name>
    <dbReference type="NCBI Taxonomy" id="1189325"/>
    <lineage>
        <taxon>Bacteria</taxon>
        <taxon>Pseudomonadati</taxon>
        <taxon>Pseudomonadota</taxon>
        <taxon>Alphaproteobacteria</taxon>
        <taxon>Rhodobacterales</taxon>
        <taxon>Paracoccaceae</taxon>
        <taxon>Oceanicella</taxon>
    </lineage>
</organism>
<evidence type="ECO:0000256" key="5">
    <source>
        <dbReference type="ARBA" id="ARBA00022490"/>
    </source>
</evidence>
<dbReference type="CDD" id="cd05008">
    <property type="entry name" value="SIS_GlmS_GlmD_1"/>
    <property type="match status" value="1"/>
</dbReference>
<feature type="domain" description="Glutamine amidotransferase type-2" evidence="11">
    <location>
        <begin position="2"/>
        <end position="217"/>
    </location>
</feature>
<dbReference type="Gene3D" id="3.40.50.10490">
    <property type="entry name" value="Glucose-6-phosphate isomerase like protein, domain 1"/>
    <property type="match status" value="2"/>
</dbReference>
<dbReference type="CDD" id="cd00714">
    <property type="entry name" value="GFAT"/>
    <property type="match status" value="1"/>
</dbReference>
<dbReference type="FunFam" id="3.40.50.10490:FF:000001">
    <property type="entry name" value="Glutamine--fructose-6-phosphate aminotransferase [isomerizing]"/>
    <property type="match status" value="1"/>
</dbReference>
<keyword evidence="14" id="KW-1185">Reference proteome</keyword>
<dbReference type="FunFam" id="3.40.50.10490:FF:000002">
    <property type="entry name" value="Glutamine--fructose-6-phosphate aminotransferase [isomerizing]"/>
    <property type="match status" value="1"/>
</dbReference>
<dbReference type="InterPro" id="IPR046348">
    <property type="entry name" value="SIS_dom_sf"/>
</dbReference>
<protein>
    <recommendedName>
        <fullName evidence="4 10">Glutamine--fructose-6-phosphate aminotransferase [isomerizing]</fullName>
        <ecNumber evidence="3 10">2.6.1.16</ecNumber>
    </recommendedName>
    <alternativeName>
        <fullName evidence="10">D-fructose-6-phosphate amidotransferase</fullName>
    </alternativeName>
    <alternativeName>
        <fullName evidence="10">GFAT</fullName>
    </alternativeName>
    <alternativeName>
        <fullName evidence="10">Glucosamine-6-phosphate synthase</fullName>
    </alternativeName>
    <alternativeName>
        <fullName evidence="10">Hexosephosphate aminotransferase</fullName>
    </alternativeName>
    <alternativeName>
        <fullName evidence="10">L-glutamine--D-fructose-6-phosphate amidotransferase</fullName>
    </alternativeName>
</protein>
<evidence type="ECO:0000259" key="12">
    <source>
        <dbReference type="PROSITE" id="PS51464"/>
    </source>
</evidence>
<reference evidence="13 14" key="1">
    <citation type="submission" date="2016-12" db="EMBL/GenBank/DDBJ databases">
        <authorList>
            <person name="Song W.-J."/>
            <person name="Kurnit D.M."/>
        </authorList>
    </citation>
    <scope>NUCLEOTIDE SEQUENCE [LARGE SCALE GENOMIC DNA]</scope>
    <source>
        <strain evidence="13 14">CGMCC 1.10808</strain>
    </source>
</reference>
<dbReference type="SUPFAM" id="SSF53697">
    <property type="entry name" value="SIS domain"/>
    <property type="match status" value="1"/>
</dbReference>
<feature type="active site" description="Nucleophile; for GATase activity" evidence="10">
    <location>
        <position position="2"/>
    </location>
</feature>
<proteinExistence type="inferred from homology"/>
<dbReference type="InterPro" id="IPR035490">
    <property type="entry name" value="GlmS/FrlB_SIS"/>
</dbReference>
<dbReference type="PANTHER" id="PTHR10937">
    <property type="entry name" value="GLUCOSAMINE--FRUCTOSE-6-PHOSPHATE AMINOTRANSFERASE, ISOMERIZING"/>
    <property type="match status" value="1"/>
</dbReference>
<keyword evidence="5 10" id="KW-0963">Cytoplasm</keyword>
<keyword evidence="8" id="KW-0677">Repeat</keyword>
<evidence type="ECO:0000256" key="7">
    <source>
        <dbReference type="ARBA" id="ARBA00022679"/>
    </source>
</evidence>
<evidence type="ECO:0000256" key="6">
    <source>
        <dbReference type="ARBA" id="ARBA00022576"/>
    </source>
</evidence>
<keyword evidence="9" id="KW-0315">Glutamine amidotransferase</keyword>
<evidence type="ECO:0000256" key="3">
    <source>
        <dbReference type="ARBA" id="ARBA00012916"/>
    </source>
</evidence>
<evidence type="ECO:0000313" key="13">
    <source>
        <dbReference type="EMBL" id="SHN56666.1"/>
    </source>
</evidence>
<feature type="initiator methionine" description="Removed" evidence="10">
    <location>
        <position position="1"/>
    </location>
</feature>
<dbReference type="PANTHER" id="PTHR10937:SF0">
    <property type="entry name" value="GLUTAMINE--FRUCTOSE-6-PHOSPHATE TRANSAMINASE (ISOMERIZING)"/>
    <property type="match status" value="1"/>
</dbReference>
<dbReference type="Proteomes" id="UP000184066">
    <property type="component" value="Unassembled WGS sequence"/>
</dbReference>
<dbReference type="FunFam" id="3.60.20.10:FF:000006">
    <property type="entry name" value="Glutamine--fructose-6-phosphate aminotransferase [isomerizing]"/>
    <property type="match status" value="1"/>
</dbReference>
<name>A0A1M7SDX7_9RHOB</name>
<evidence type="ECO:0000256" key="1">
    <source>
        <dbReference type="ARBA" id="ARBA00001031"/>
    </source>
</evidence>
<dbReference type="PROSITE" id="PS51464">
    <property type="entry name" value="SIS"/>
    <property type="match status" value="2"/>
</dbReference>
<dbReference type="InterPro" id="IPR005855">
    <property type="entry name" value="GFAT"/>
</dbReference>
<feature type="active site" description="For Fru-6P isomerization activity" evidence="10">
    <location>
        <position position="602"/>
    </location>
</feature>
<evidence type="ECO:0000256" key="8">
    <source>
        <dbReference type="ARBA" id="ARBA00022737"/>
    </source>
</evidence>
<dbReference type="InterPro" id="IPR047084">
    <property type="entry name" value="GFAT_N"/>
</dbReference>
<dbReference type="Pfam" id="PF01380">
    <property type="entry name" value="SIS"/>
    <property type="match status" value="2"/>
</dbReference>